<feature type="region of interest" description="Disordered" evidence="1">
    <location>
        <begin position="115"/>
        <end position="145"/>
    </location>
</feature>
<protein>
    <submittedName>
        <fullName evidence="2">Uncharacterized protein</fullName>
    </submittedName>
</protein>
<reference evidence="2" key="1">
    <citation type="submission" date="2021-01" db="EMBL/GenBank/DDBJ databases">
        <authorList>
            <person name="Corre E."/>
            <person name="Pelletier E."/>
            <person name="Niang G."/>
            <person name="Scheremetjew M."/>
            <person name="Finn R."/>
            <person name="Kale V."/>
            <person name="Holt S."/>
            <person name="Cochrane G."/>
            <person name="Meng A."/>
            <person name="Brown T."/>
            <person name="Cohen L."/>
        </authorList>
    </citation>
    <scope>NUCLEOTIDE SEQUENCE</scope>
</reference>
<dbReference type="SUPFAM" id="SSF50044">
    <property type="entry name" value="SH3-domain"/>
    <property type="match status" value="1"/>
</dbReference>
<feature type="region of interest" description="Disordered" evidence="1">
    <location>
        <begin position="1"/>
        <end position="21"/>
    </location>
</feature>
<dbReference type="SUPFAM" id="SSF49899">
    <property type="entry name" value="Concanavalin A-like lectins/glucanases"/>
    <property type="match status" value="1"/>
</dbReference>
<dbReference type="InterPro" id="IPR036028">
    <property type="entry name" value="SH3-like_dom_sf"/>
</dbReference>
<evidence type="ECO:0000313" key="2">
    <source>
        <dbReference type="EMBL" id="CAD8863202.1"/>
    </source>
</evidence>
<dbReference type="Gene3D" id="2.60.120.920">
    <property type="match status" value="1"/>
</dbReference>
<dbReference type="EMBL" id="HBFQ01052703">
    <property type="protein sequence ID" value="CAD8863202.1"/>
    <property type="molecule type" value="Transcribed_RNA"/>
</dbReference>
<gene>
    <name evidence="2" type="ORF">NSCI0253_LOCUS37557</name>
</gene>
<accession>A0A7S1FFR5</accession>
<sequence length="708" mass="77965">MDDSDVWDDTTSPNSVAPGKVQSMGDLNMSLKALNMFAECGKSVDEFWTTSQMTTTQFRKMALNPGARLIGEEKQRTEGPTNLKSRQKVSDWRAGRAGRAGQSYFSVAVSAIDDHERGNRAPGTRAEVDEDESDAEPKVKVSSDTEGSCEAVLNVMVPLDVPVTRLSDHQRDVISKEALRSLGSSFAASLDGLKDMVPGVDTRVVSNTFSVDLMMNEQTLLSPVKGANVKVDKEEQKLEKKLKDICLLKRRQAEGERLDKLQEEKVTRRGELFQELAQLKFERAKKALPKVFRAHVEQFKQAFWDLEWKSLYGDEGRVTSPSPKASPVTSSSAFDPDCHHSSVSLSESGSCASSVQDSCWVGAQLNLRACSGEVAAFSAEVLDGTLRFGWACPGSFNELGSDMNSFGVGEGQKRHDGKFEQFGTSFVRGDTVHCEAERVHGLLRISYSLNNRPLGVAFKLVDYDQHNHNPLVAAVCGKGTFKVRVVSTQSMPLENVEEGPDGYQEFDPPCLAIAIRDFRDADDSCLQLWTDDKVSVGVDDGQGYFFGFFLDPDEGGWFPTDCVRILEDNEEHPASTRASQHGKPVGLGEAALGDVWDELAPDASWDEAPADADDWNAPVVEWTASADDWAVSVDEPQALPSAATEPIVGLRQWLCTCKLEDYGARLADWCLEMGAVSIDEIKENWEEVADTLRLKPLERKRLAKAAKR</sequence>
<proteinExistence type="predicted"/>
<evidence type="ECO:0000256" key="1">
    <source>
        <dbReference type="SAM" id="MobiDB-lite"/>
    </source>
</evidence>
<organism evidence="2">
    <name type="scientific">Noctiluca scintillans</name>
    <name type="common">Sea sparkle</name>
    <name type="synonym">Red tide dinoflagellate</name>
    <dbReference type="NCBI Taxonomy" id="2966"/>
    <lineage>
        <taxon>Eukaryota</taxon>
        <taxon>Sar</taxon>
        <taxon>Alveolata</taxon>
        <taxon>Dinophyceae</taxon>
        <taxon>Noctilucales</taxon>
        <taxon>Noctilucaceae</taxon>
        <taxon>Noctiluca</taxon>
    </lineage>
</organism>
<dbReference type="InterPro" id="IPR043136">
    <property type="entry name" value="B30.2/SPRY_sf"/>
</dbReference>
<name>A0A7S1FFR5_NOCSC</name>
<dbReference type="InterPro" id="IPR013320">
    <property type="entry name" value="ConA-like_dom_sf"/>
</dbReference>
<dbReference type="AlphaFoldDB" id="A0A7S1FFR5"/>